<keyword evidence="1" id="KW-0472">Membrane</keyword>
<proteinExistence type="predicted"/>
<reference evidence="3 5" key="2">
    <citation type="submission" date="2017-02" db="EMBL/GenBank/DDBJ databases">
        <title>Draft genome of Acidibacillus ferrooxidans Huett2.</title>
        <authorList>
            <person name="Schopf S."/>
        </authorList>
    </citation>
    <scope>NUCLEOTIDE SEQUENCE [LARGE SCALE GENOMIC DNA]</scope>
    <source>
        <strain evidence="3 5">Huett2</strain>
    </source>
</reference>
<dbReference type="STRING" id="1765683.B2M26_06150"/>
<protein>
    <submittedName>
        <fullName evidence="3">Stage III sporulation protein AC</fullName>
    </submittedName>
</protein>
<feature type="transmembrane region" description="Helical" evidence="1">
    <location>
        <begin position="6"/>
        <end position="25"/>
    </location>
</feature>
<evidence type="ECO:0000313" key="2">
    <source>
        <dbReference type="EMBL" id="OAG94303.1"/>
    </source>
</evidence>
<dbReference type="EMBL" id="MWPS01000016">
    <property type="protein sequence ID" value="OPG16457.1"/>
    <property type="molecule type" value="Genomic_DNA"/>
</dbReference>
<keyword evidence="1" id="KW-1133">Transmembrane helix</keyword>
<evidence type="ECO:0000313" key="5">
    <source>
        <dbReference type="Proteomes" id="UP000190229"/>
    </source>
</evidence>
<dbReference type="AlphaFoldDB" id="A0A162TQK4"/>
<dbReference type="Proteomes" id="UP000077421">
    <property type="component" value="Unassembled WGS sequence"/>
</dbReference>
<organism evidence="3 5">
    <name type="scientific">Ferroacidibacillus organovorans</name>
    <dbReference type="NCBI Taxonomy" id="1765683"/>
    <lineage>
        <taxon>Bacteria</taxon>
        <taxon>Bacillati</taxon>
        <taxon>Bacillota</taxon>
        <taxon>Bacilli</taxon>
        <taxon>Bacillales</taxon>
        <taxon>Alicyclobacillaceae</taxon>
        <taxon>Ferroacidibacillus</taxon>
    </lineage>
</organism>
<comment type="caution">
    <text evidence="3">The sequence shown here is derived from an EMBL/GenBank/DDBJ whole genome shotgun (WGS) entry which is preliminary data.</text>
</comment>
<dbReference type="EMBL" id="LSUQ01000012">
    <property type="protein sequence ID" value="OAG94303.1"/>
    <property type="molecule type" value="Genomic_DNA"/>
</dbReference>
<gene>
    <name evidence="2" type="ORF">AYW79_06110</name>
    <name evidence="3" type="ORF">B2M26_06150</name>
</gene>
<keyword evidence="1" id="KW-0812">Transmembrane</keyword>
<accession>A0A162TQK4</accession>
<keyword evidence="5" id="KW-1185">Reference proteome</keyword>
<dbReference type="NCBIfam" id="TIGR02848">
    <property type="entry name" value="spore_III_AC"/>
    <property type="match status" value="1"/>
</dbReference>
<dbReference type="InterPro" id="IPR009570">
    <property type="entry name" value="Spore_III_AC"/>
</dbReference>
<evidence type="ECO:0000313" key="3">
    <source>
        <dbReference type="EMBL" id="OPG16457.1"/>
    </source>
</evidence>
<dbReference type="RefSeq" id="WP_067563219.1">
    <property type="nucleotide sequence ID" value="NZ_LSUQ01000012.1"/>
</dbReference>
<sequence length="67" mass="7160">MGLDLQLLFQIAVIGIAAAILGTLLKQSGRDEIATMVTITSLLLVTAVVVTHISSLFSQIRAVFFTQ</sequence>
<name>A0A162TQK4_9BACL</name>
<evidence type="ECO:0000313" key="4">
    <source>
        <dbReference type="Proteomes" id="UP000077421"/>
    </source>
</evidence>
<dbReference type="InterPro" id="IPR025664">
    <property type="entry name" value="Spore_III_AC/AD"/>
</dbReference>
<evidence type="ECO:0000256" key="1">
    <source>
        <dbReference type="SAM" id="Phobius"/>
    </source>
</evidence>
<reference evidence="2 4" key="1">
    <citation type="submission" date="2016-02" db="EMBL/GenBank/DDBJ databases">
        <title>Draft genome sequence of Acidibacillus ferrooxidans SLC66.</title>
        <authorList>
            <person name="Oliveira G."/>
            <person name="Nancucheo I."/>
            <person name="Dall'Agnol H."/>
            <person name="Johnson B."/>
            <person name="Oliveira R."/>
            <person name="Nunes G.L."/>
            <person name="Tzotzos G."/>
            <person name="Orellana S.C."/>
            <person name="Salim A.C."/>
            <person name="Araujo F.M."/>
        </authorList>
    </citation>
    <scope>NUCLEOTIDE SEQUENCE [LARGE SCALE GENOMIC DNA]</scope>
    <source>
        <strain evidence="2 4">SLC66</strain>
    </source>
</reference>
<feature type="transmembrane region" description="Helical" evidence="1">
    <location>
        <begin position="37"/>
        <end position="57"/>
    </location>
</feature>
<dbReference type="Proteomes" id="UP000190229">
    <property type="component" value="Unassembled WGS sequence"/>
</dbReference>
<dbReference type="Pfam" id="PF06686">
    <property type="entry name" value="SpoIIIAC"/>
    <property type="match status" value="1"/>
</dbReference>